<dbReference type="InterPro" id="IPR014893">
    <property type="entry name" value="Ku_PK_bind"/>
</dbReference>
<keyword evidence="13" id="KW-0238">DNA-binding</keyword>
<dbReference type="Pfam" id="PF08785">
    <property type="entry name" value="Ku_PK_bind"/>
    <property type="match status" value="1"/>
</dbReference>
<dbReference type="GO" id="GO:0000723">
    <property type="term" value="P:telomere maintenance"/>
    <property type="evidence" value="ECO:0007669"/>
    <property type="project" value="InterPro"/>
</dbReference>
<dbReference type="InterPro" id="IPR024193">
    <property type="entry name" value="Ku80"/>
</dbReference>
<evidence type="ECO:0000256" key="16">
    <source>
        <dbReference type="ARBA" id="ARBA00023242"/>
    </source>
</evidence>
<evidence type="ECO:0000256" key="10">
    <source>
        <dbReference type="ARBA" id="ARBA00022806"/>
    </source>
</evidence>
<evidence type="ECO:0000313" key="20">
    <source>
        <dbReference type="EMBL" id="ESK98156.1"/>
    </source>
</evidence>
<reference evidence="20 21" key="1">
    <citation type="journal article" date="2014" name="BMC Genomics">
        <title>Genome and secretome analysis of the hemibiotrophic fungal pathogen, Moniliophthora roreri, which causes frosty pod rot disease of cacao: mechanisms of the biotrophic and necrotrophic phases.</title>
        <authorList>
            <person name="Meinhardt L.W."/>
            <person name="Costa G.G.L."/>
            <person name="Thomazella D.P.T."/>
            <person name="Teixeira P.J.P.L."/>
            <person name="Carazzolle M.F."/>
            <person name="Schuster S.C."/>
            <person name="Carlson J.E."/>
            <person name="Guiltinan M.J."/>
            <person name="Mieczkowski P."/>
            <person name="Farmer A."/>
            <person name="Ramaraj T."/>
            <person name="Crozier J."/>
            <person name="Davis R.E."/>
            <person name="Shao J."/>
            <person name="Melnick R.L."/>
            <person name="Pereira G.A.G."/>
            <person name="Bailey B.A."/>
        </authorList>
    </citation>
    <scope>NUCLEOTIDE SEQUENCE [LARGE SCALE GENOMIC DNA]</scope>
    <source>
        <strain evidence="20 21">MCA 2997</strain>
    </source>
</reference>
<dbReference type="SUPFAM" id="SSF101420">
    <property type="entry name" value="C-terminal domain of Ku80"/>
    <property type="match status" value="1"/>
</dbReference>
<evidence type="ECO:0000256" key="17">
    <source>
        <dbReference type="ARBA" id="ARBA00031847"/>
    </source>
</evidence>
<feature type="compositionally biased region" description="Basic and acidic residues" evidence="18">
    <location>
        <begin position="371"/>
        <end position="381"/>
    </location>
</feature>
<dbReference type="Gene3D" id="1.10.1600.10">
    <property type="match status" value="1"/>
</dbReference>
<evidence type="ECO:0000256" key="14">
    <source>
        <dbReference type="ARBA" id="ARBA00023172"/>
    </source>
</evidence>
<dbReference type="InterPro" id="IPR005161">
    <property type="entry name" value="Ku_N"/>
</dbReference>
<feature type="region of interest" description="Disordered" evidence="18">
    <location>
        <begin position="356"/>
        <end position="381"/>
    </location>
</feature>
<keyword evidence="12" id="KW-0779">Telomere</keyword>
<evidence type="ECO:0000256" key="1">
    <source>
        <dbReference type="ARBA" id="ARBA00004123"/>
    </source>
</evidence>
<feature type="domain" description="Ku" evidence="19">
    <location>
        <begin position="379"/>
        <end position="535"/>
    </location>
</feature>
<comment type="caution">
    <text evidence="20">The sequence shown here is derived from an EMBL/GenBank/DDBJ whole genome shotgun (WGS) entry which is preliminary data.</text>
</comment>
<dbReference type="FunFam" id="1.10.1600.10:FF:000002">
    <property type="entry name" value="X-ray repair cross-complementing protein 5"/>
    <property type="match status" value="1"/>
</dbReference>
<evidence type="ECO:0000256" key="15">
    <source>
        <dbReference type="ARBA" id="ARBA00023204"/>
    </source>
</evidence>
<dbReference type="SUPFAM" id="SSF53300">
    <property type="entry name" value="vWA-like"/>
    <property type="match status" value="1"/>
</dbReference>
<keyword evidence="16" id="KW-0539">Nucleus</keyword>
<dbReference type="GO" id="GO:0006310">
    <property type="term" value="P:DNA recombination"/>
    <property type="evidence" value="ECO:0007669"/>
    <property type="project" value="UniProtKB-KW"/>
</dbReference>
<keyword evidence="14" id="KW-0233">DNA recombination</keyword>
<comment type="similarity">
    <text evidence="3">Belongs to the ku80 family.</text>
</comment>
<dbReference type="AlphaFoldDB" id="V2XZ88"/>
<evidence type="ECO:0000256" key="7">
    <source>
        <dbReference type="ARBA" id="ARBA00022741"/>
    </source>
</evidence>
<organism evidence="20 21">
    <name type="scientific">Moniliophthora roreri (strain MCA 2997)</name>
    <name type="common">Cocoa frosty pod rot fungus</name>
    <name type="synonym">Crinipellis roreri</name>
    <dbReference type="NCBI Taxonomy" id="1381753"/>
    <lineage>
        <taxon>Eukaryota</taxon>
        <taxon>Fungi</taxon>
        <taxon>Dikarya</taxon>
        <taxon>Basidiomycota</taxon>
        <taxon>Agaricomycotina</taxon>
        <taxon>Agaricomycetes</taxon>
        <taxon>Agaricomycetidae</taxon>
        <taxon>Agaricales</taxon>
        <taxon>Marasmiineae</taxon>
        <taxon>Marasmiaceae</taxon>
        <taxon>Moniliophthora</taxon>
    </lineage>
</organism>
<dbReference type="SUPFAM" id="SSF100939">
    <property type="entry name" value="SPOC domain-like"/>
    <property type="match status" value="1"/>
</dbReference>
<dbReference type="InterPro" id="IPR016194">
    <property type="entry name" value="SPOC-like_C_dom_sf"/>
</dbReference>
<dbReference type="InterPro" id="IPR036465">
    <property type="entry name" value="vWFA_dom_sf"/>
</dbReference>
<dbReference type="GO" id="GO:0003684">
    <property type="term" value="F:damaged DNA binding"/>
    <property type="evidence" value="ECO:0007669"/>
    <property type="project" value="InterPro"/>
</dbReference>
<dbReference type="PANTHER" id="PTHR12604">
    <property type="entry name" value="KU AUTOANTIGEN DNA HELICASE"/>
    <property type="match status" value="1"/>
</dbReference>
<keyword evidence="7" id="KW-0547">Nucleotide-binding</keyword>
<dbReference type="OrthoDB" id="30826at2759"/>
<dbReference type="Gene3D" id="1.25.40.240">
    <property type="entry name" value="Ku, C-terminal domain"/>
    <property type="match status" value="1"/>
</dbReference>
<dbReference type="GO" id="GO:0016787">
    <property type="term" value="F:hydrolase activity"/>
    <property type="evidence" value="ECO:0007669"/>
    <property type="project" value="UniProtKB-KW"/>
</dbReference>
<evidence type="ECO:0000256" key="9">
    <source>
        <dbReference type="ARBA" id="ARBA00022801"/>
    </source>
</evidence>
<dbReference type="Pfam" id="PF02735">
    <property type="entry name" value="Ku"/>
    <property type="match status" value="1"/>
</dbReference>
<dbReference type="GO" id="GO:0000781">
    <property type="term" value="C:chromosome, telomeric region"/>
    <property type="evidence" value="ECO:0007669"/>
    <property type="project" value="UniProtKB-SubCell"/>
</dbReference>
<evidence type="ECO:0000259" key="19">
    <source>
        <dbReference type="SMART" id="SM00559"/>
    </source>
</evidence>
<proteinExistence type="inferred from homology"/>
<dbReference type="PANTHER" id="PTHR12604:SF4">
    <property type="entry name" value="X-RAY REPAIR CROSS-COMPLEMENTING PROTEIN 5"/>
    <property type="match status" value="1"/>
</dbReference>
<keyword evidence="11" id="KW-0067">ATP-binding</keyword>
<evidence type="ECO:0000256" key="11">
    <source>
        <dbReference type="ARBA" id="ARBA00022840"/>
    </source>
</evidence>
<evidence type="ECO:0000256" key="18">
    <source>
        <dbReference type="SAM" id="MobiDB-lite"/>
    </source>
</evidence>
<evidence type="ECO:0000256" key="13">
    <source>
        <dbReference type="ARBA" id="ARBA00023125"/>
    </source>
</evidence>
<dbReference type="Proteomes" id="UP000017559">
    <property type="component" value="Unassembled WGS sequence"/>
</dbReference>
<evidence type="ECO:0000256" key="5">
    <source>
        <dbReference type="ARBA" id="ARBA00021792"/>
    </source>
</evidence>
<keyword evidence="8" id="KW-0227">DNA damage</keyword>
<feature type="compositionally biased region" description="Basic and acidic residues" evidence="18">
    <location>
        <begin position="756"/>
        <end position="776"/>
    </location>
</feature>
<dbReference type="GO" id="GO:0003690">
    <property type="term" value="F:double-stranded DNA binding"/>
    <property type="evidence" value="ECO:0007669"/>
    <property type="project" value="TreeGrafter"/>
</dbReference>
<dbReference type="GO" id="GO:0043564">
    <property type="term" value="C:Ku70:Ku80 complex"/>
    <property type="evidence" value="ECO:0007669"/>
    <property type="project" value="InterPro"/>
</dbReference>
<dbReference type="HOGENOM" id="CLU_010975_1_0_1"/>
<dbReference type="EMBL" id="AWSO01000008">
    <property type="protein sequence ID" value="ESK98156.1"/>
    <property type="molecule type" value="Genomic_DNA"/>
</dbReference>
<dbReference type="KEGG" id="mrr:Moror_335"/>
<comment type="subcellular location">
    <subcellularLocation>
        <location evidence="2">Chromosome</location>
        <location evidence="2">Telomere</location>
    </subcellularLocation>
    <subcellularLocation>
        <location evidence="1">Nucleus</location>
    </subcellularLocation>
</comment>
<dbReference type="InterPro" id="IPR006164">
    <property type="entry name" value="DNA_bd_Ku70/Ku80"/>
</dbReference>
<dbReference type="GO" id="GO:0042162">
    <property type="term" value="F:telomeric DNA binding"/>
    <property type="evidence" value="ECO:0007669"/>
    <property type="project" value="InterPro"/>
</dbReference>
<keyword evidence="10" id="KW-0347">Helicase</keyword>
<evidence type="ECO:0000256" key="4">
    <source>
        <dbReference type="ARBA" id="ARBA00012551"/>
    </source>
</evidence>
<dbReference type="Gene3D" id="3.40.50.410">
    <property type="entry name" value="von Willebrand factor, type A domain"/>
    <property type="match status" value="1"/>
</dbReference>
<sequence length="909" mass="102959">MSAPTPASHPEPQPYSYLKMVERAGYTVTMFVIDVSKEMGNMRTVELPDGPNGEQRTAGITHLEWALQFVKLKIQEMIYNGRKTDQCGVIIFGSEETDNIINDGDGGYDNVCEYIPIGTPNAGTLAKLDQLTASDLYGDPLDAIIVGIETQQRYLEKKKWTRKLYVVTDGQGPIELEDWEMTVDKMNLYEIQTAIVGVDFDQDDDDYHFVEEDKTNEKRQNEKFYHQFCERLQHGNIGTLAFVLQEVARPDMKITRSTLSPTVLRLGDADNTPEEALEILVKTSKCTAVTRPKSFKKFSIRTEGKEGEESGTARMEVDDNGYVTYVQLKPRTEYFLARSDDGEEKDKDSDVSLADAFKQQKEENRDEEEEETKKDDGMTERIDKEQLIRGFKYGTSYAPCPDGQFPRLPTKKGIDICGFFLAEDFKRELSMGEIQYVWGDPNNAQQQTALSSLAQAMAIDDTTNEDVKMEGEDQKKDKKRRPLMAIARWVTRDGMDPKMGVLAPTLFENVHCLLWAQMPFADDVRKYTFASLDHLVNKKGEVLTEHPYIPTKEQQRAMDNYVDVMDLMETGPKDEEGNRMPWFSTVDSYNPALHRVKQALFHCAIMNDLETNPISPPHPETTKYFETPKRVLKASKEALEICKGKFKVKHVVKEIKRARKDGHVHARDDDDDVLLLDRKPFSSKIRLNQSQSQIQLKEEPTSPNKGQATVKPTVNDSETEDEDEELLLPRPNAPELNKTNCQPLPTPTCSTSPPAKRPESKSSKSRSDEPDPDFDRGIAAGRIIGTTYPLADFKSNIKTGDVVSKAIEDLAAVIEEVVMKPFSSRRSKEMIDCMTALRSTALTEDEVDAWNGFLQRLHRKCVNSKPGNKDFWDAVKKVGVELSYITNKEAQKLGATSNKTEEDVEKLFN</sequence>
<keyword evidence="9" id="KW-0378">Hydrolase</keyword>
<dbReference type="GO" id="GO:0003678">
    <property type="term" value="F:DNA helicase activity"/>
    <property type="evidence" value="ECO:0007669"/>
    <property type="project" value="UniProtKB-EC"/>
</dbReference>
<keyword evidence="21" id="KW-1185">Reference proteome</keyword>
<evidence type="ECO:0000256" key="6">
    <source>
        <dbReference type="ARBA" id="ARBA00022454"/>
    </source>
</evidence>
<dbReference type="SMART" id="SM00559">
    <property type="entry name" value="Ku78"/>
    <property type="match status" value="1"/>
</dbReference>
<evidence type="ECO:0000256" key="3">
    <source>
        <dbReference type="ARBA" id="ARBA00007726"/>
    </source>
</evidence>
<feature type="compositionally biased region" description="Acidic residues" evidence="18">
    <location>
        <begin position="717"/>
        <end position="726"/>
    </location>
</feature>
<dbReference type="InterPro" id="IPR036494">
    <property type="entry name" value="Ku_C_sf"/>
</dbReference>
<keyword evidence="6" id="KW-0158">Chromosome</keyword>
<dbReference type="GO" id="GO:0006303">
    <property type="term" value="P:double-strand break repair via nonhomologous end joining"/>
    <property type="evidence" value="ECO:0007669"/>
    <property type="project" value="InterPro"/>
</dbReference>
<evidence type="ECO:0000256" key="8">
    <source>
        <dbReference type="ARBA" id="ARBA00022763"/>
    </source>
</evidence>
<accession>V2XZ88</accession>
<name>V2XZ88_MONRO</name>
<dbReference type="CDD" id="cd00873">
    <property type="entry name" value="KU80"/>
    <property type="match status" value="1"/>
</dbReference>
<keyword evidence="15" id="KW-0234">DNA repair</keyword>
<dbReference type="STRING" id="1381753.V2XZ88"/>
<dbReference type="EC" id="3.6.4.12" evidence="4"/>
<evidence type="ECO:0000256" key="2">
    <source>
        <dbReference type="ARBA" id="ARBA00004574"/>
    </source>
</evidence>
<feature type="region of interest" description="Disordered" evidence="18">
    <location>
        <begin position="686"/>
        <end position="777"/>
    </location>
</feature>
<dbReference type="Gene3D" id="2.40.290.10">
    <property type="match status" value="1"/>
</dbReference>
<protein>
    <recommendedName>
        <fullName evidence="5">ATP-dependent DNA helicase II subunit 2</fullName>
        <ecNumber evidence="4">3.6.4.12</ecNumber>
    </recommendedName>
    <alternativeName>
        <fullName evidence="17">ATP-dependent DNA helicase II subunit Ku80</fullName>
    </alternativeName>
</protein>
<evidence type="ECO:0000313" key="21">
    <source>
        <dbReference type="Proteomes" id="UP000017559"/>
    </source>
</evidence>
<dbReference type="Pfam" id="PF03731">
    <property type="entry name" value="Ku_N"/>
    <property type="match status" value="1"/>
</dbReference>
<evidence type="ECO:0000256" key="12">
    <source>
        <dbReference type="ARBA" id="ARBA00022895"/>
    </source>
</evidence>
<dbReference type="GO" id="GO:0005524">
    <property type="term" value="F:ATP binding"/>
    <property type="evidence" value="ECO:0007669"/>
    <property type="project" value="UniProtKB-KW"/>
</dbReference>
<feature type="compositionally biased region" description="Polar residues" evidence="18">
    <location>
        <begin position="686"/>
        <end position="715"/>
    </location>
</feature>
<gene>
    <name evidence="20" type="ORF">Moror_335</name>
</gene>